<evidence type="ECO:0000256" key="1">
    <source>
        <dbReference type="ARBA" id="ARBA00001917"/>
    </source>
</evidence>
<protein>
    <submittedName>
        <fullName evidence="4">Dihydroorotate dehydrogenase</fullName>
    </submittedName>
</protein>
<dbReference type="Gene3D" id="3.20.20.70">
    <property type="entry name" value="Aldolase class I"/>
    <property type="match status" value="2"/>
</dbReference>
<comment type="caution">
    <text evidence="4">The sequence shown here is derived from an EMBL/GenBank/DDBJ whole genome shotgun (WGS) entry which is preliminary data.</text>
</comment>
<evidence type="ECO:0000256" key="2">
    <source>
        <dbReference type="ARBA" id="ARBA00004725"/>
    </source>
</evidence>
<keyword evidence="3" id="KW-0472">Membrane</keyword>
<comment type="pathway">
    <text evidence="2">Pyrimidine metabolism; UMP biosynthesis via de novo pathway.</text>
</comment>
<organism evidence="4 5">
    <name type="scientific">Halalkalibacter kiskunsagensis</name>
    <dbReference type="NCBI Taxonomy" id="1548599"/>
    <lineage>
        <taxon>Bacteria</taxon>
        <taxon>Bacillati</taxon>
        <taxon>Bacillota</taxon>
        <taxon>Bacilli</taxon>
        <taxon>Bacillales</taxon>
        <taxon>Bacillaceae</taxon>
        <taxon>Halalkalibacter</taxon>
    </lineage>
</organism>
<keyword evidence="5" id="KW-1185">Reference proteome</keyword>
<gene>
    <name evidence="4" type="ORF">ACFFHM_23325</name>
</gene>
<evidence type="ECO:0000313" key="5">
    <source>
        <dbReference type="Proteomes" id="UP001589838"/>
    </source>
</evidence>
<feature type="transmembrane region" description="Helical" evidence="3">
    <location>
        <begin position="583"/>
        <end position="600"/>
    </location>
</feature>
<feature type="transmembrane region" description="Helical" evidence="3">
    <location>
        <begin position="367"/>
        <end position="386"/>
    </location>
</feature>
<dbReference type="InterPro" id="IPR050074">
    <property type="entry name" value="DHO_dehydrogenase"/>
</dbReference>
<feature type="transmembrane region" description="Helical" evidence="3">
    <location>
        <begin position="310"/>
        <end position="335"/>
    </location>
</feature>
<dbReference type="SUPFAM" id="SSF51395">
    <property type="entry name" value="FMN-linked oxidoreductases"/>
    <property type="match status" value="1"/>
</dbReference>
<dbReference type="EMBL" id="JBHLUX010000093">
    <property type="protein sequence ID" value="MFC0473354.1"/>
    <property type="molecule type" value="Genomic_DNA"/>
</dbReference>
<feature type="transmembrane region" description="Helical" evidence="3">
    <location>
        <begin position="548"/>
        <end position="571"/>
    </location>
</feature>
<dbReference type="Proteomes" id="UP001589838">
    <property type="component" value="Unassembled WGS sequence"/>
</dbReference>
<evidence type="ECO:0000256" key="3">
    <source>
        <dbReference type="SAM" id="Phobius"/>
    </source>
</evidence>
<dbReference type="PANTHER" id="PTHR48109">
    <property type="entry name" value="DIHYDROOROTATE DEHYDROGENASE (QUINONE), MITOCHONDRIAL-RELATED"/>
    <property type="match status" value="1"/>
</dbReference>
<feature type="transmembrane region" description="Helical" evidence="3">
    <location>
        <begin position="422"/>
        <end position="439"/>
    </location>
</feature>
<feature type="transmembrane region" description="Helical" evidence="3">
    <location>
        <begin position="398"/>
        <end position="416"/>
    </location>
</feature>
<reference evidence="4 5" key="1">
    <citation type="submission" date="2024-09" db="EMBL/GenBank/DDBJ databases">
        <authorList>
            <person name="Sun Q."/>
            <person name="Mori K."/>
        </authorList>
    </citation>
    <scope>NUCLEOTIDE SEQUENCE [LARGE SCALE GENOMIC DNA]</scope>
    <source>
        <strain evidence="4 5">NCAIM B.02610</strain>
    </source>
</reference>
<dbReference type="RefSeq" id="WP_335959833.1">
    <property type="nucleotide sequence ID" value="NZ_JAXBLX010000007.1"/>
</dbReference>
<name>A0ABV6KJC6_9BACI</name>
<feature type="transmembrane region" description="Helical" evidence="3">
    <location>
        <begin position="459"/>
        <end position="476"/>
    </location>
</feature>
<feature type="transmembrane region" description="Helical" evidence="3">
    <location>
        <begin position="521"/>
        <end position="542"/>
    </location>
</feature>
<evidence type="ECO:0000313" key="4">
    <source>
        <dbReference type="EMBL" id="MFC0473354.1"/>
    </source>
</evidence>
<accession>A0ABV6KJC6</accession>
<proteinExistence type="predicted"/>
<dbReference type="PANTHER" id="PTHR48109:SF4">
    <property type="entry name" value="DIHYDROOROTATE DEHYDROGENASE (QUINONE), MITOCHONDRIAL"/>
    <property type="match status" value="1"/>
</dbReference>
<keyword evidence="3" id="KW-0812">Transmembrane</keyword>
<keyword evidence="3" id="KW-1133">Transmembrane helix</keyword>
<sequence>MPDWSYHALFKPLLSRLPANMSREFIHKNMNRIASIPGGTHVINFLGREESSKRLEKKIDPLYFSNSIGFSGKLDPHLSGTQAFANLGFGFIEIGPVTMQTQEKAVPPRINHSTNQITFHENYESIGLAQTIQKIKHRNITHPLFIRLTGTMDEQLEMANALLPFADAFILENVDPIHKTLLQLMQDVKKPIFLAIPTDHIPSLPLAEIQSTFAGIVLDEGTNQPETVINQSHLKAIKFLKKHHFSLPIVTVGGVSGPSHALSLLNEGADLIILSQGYVFSGPGLPKRIKEAQLDEMDLESEVSKKGWGWYWLFGFSIFIGGLIALFLSMTTIILPYDESFLNMRKEAISLFNERILYFMAHDRMTLAGTMVSGGIIYMFLARYGIRRGILWTKQATDTAAIIGFLGIFLFIGYGYFDWLHLLFWLILLPFYLIGFIKTRNLKEAPSSKNRTNHRFWKLSLYGQFSFVVLGFSFVIGGIVISYIGITTTFVATDLLYLCMPQEMLDEFNERLIPVIAHDRAGFGSALLSVGLLVLMVSLWGFQQGSKWVWWTLLLGGLPAFISGIAIHFAIGYTTFIHLLPAYFALFLYLVGLSLSYRYFHLEKY</sequence>
<dbReference type="InterPro" id="IPR013785">
    <property type="entry name" value="Aldolase_TIM"/>
</dbReference>
<comment type="cofactor">
    <cofactor evidence="1">
        <name>FMN</name>
        <dbReference type="ChEBI" id="CHEBI:58210"/>
    </cofactor>
</comment>